<organism evidence="3 4">
    <name type="scientific">Chryseolinea serpens</name>
    <dbReference type="NCBI Taxonomy" id="947013"/>
    <lineage>
        <taxon>Bacteria</taxon>
        <taxon>Pseudomonadati</taxon>
        <taxon>Bacteroidota</taxon>
        <taxon>Cytophagia</taxon>
        <taxon>Cytophagales</taxon>
        <taxon>Fulvivirgaceae</taxon>
        <taxon>Chryseolinea</taxon>
    </lineage>
</organism>
<accession>A0A1M5XJ01</accession>
<dbReference type="Pfam" id="PF00578">
    <property type="entry name" value="AhpC-TSA"/>
    <property type="match status" value="1"/>
</dbReference>
<dbReference type="InterPro" id="IPR013766">
    <property type="entry name" value="Thioredoxin_domain"/>
</dbReference>
<dbReference type="SUPFAM" id="SSF52833">
    <property type="entry name" value="Thioredoxin-like"/>
    <property type="match status" value="1"/>
</dbReference>
<dbReference type="Proteomes" id="UP000184212">
    <property type="component" value="Unassembled WGS sequence"/>
</dbReference>
<name>A0A1M5XJ01_9BACT</name>
<keyword evidence="4" id="KW-1185">Reference proteome</keyword>
<feature type="domain" description="Thioredoxin" evidence="2">
    <location>
        <begin position="44"/>
        <end position="177"/>
    </location>
</feature>
<sequence length="177" mass="19584">MRTLTQLFVLFSIVLFAACGKSTNTETNSAQASADTVAAVPAPKPAKNELPELTVNLLNGTPVNLRTLKGKIILILYQPDCDHCQRESTALREHIEALQSYEVYFITASTVQESEAFAKEYKFNDQINVHFALTPVEKIVNTFGPISAPSLYVYSEDHALVKHFNGETPVDDILKVL</sequence>
<dbReference type="OrthoDB" id="662072at2"/>
<reference evidence="3 4" key="1">
    <citation type="submission" date="2016-11" db="EMBL/GenBank/DDBJ databases">
        <authorList>
            <person name="Jaros S."/>
            <person name="Januszkiewicz K."/>
            <person name="Wedrychowicz H."/>
        </authorList>
    </citation>
    <scope>NUCLEOTIDE SEQUENCE [LARGE SCALE GENOMIC DNA]</scope>
    <source>
        <strain evidence="3 4">DSM 24574</strain>
    </source>
</reference>
<dbReference type="PROSITE" id="PS51352">
    <property type="entry name" value="THIOREDOXIN_2"/>
    <property type="match status" value="1"/>
</dbReference>
<feature type="chain" id="PRO_5012702997" evidence="1">
    <location>
        <begin position="18"/>
        <end position="177"/>
    </location>
</feature>
<evidence type="ECO:0000256" key="1">
    <source>
        <dbReference type="SAM" id="SignalP"/>
    </source>
</evidence>
<proteinExistence type="predicted"/>
<dbReference type="STRING" id="947013.SAMN04488109_6592"/>
<evidence type="ECO:0000313" key="3">
    <source>
        <dbReference type="EMBL" id="SHH99528.1"/>
    </source>
</evidence>
<dbReference type="InterPro" id="IPR000866">
    <property type="entry name" value="AhpC/TSA"/>
</dbReference>
<gene>
    <name evidence="3" type="ORF">SAMN04488109_6592</name>
</gene>
<dbReference type="PROSITE" id="PS51257">
    <property type="entry name" value="PROKAR_LIPOPROTEIN"/>
    <property type="match status" value="1"/>
</dbReference>
<evidence type="ECO:0000313" key="4">
    <source>
        <dbReference type="Proteomes" id="UP000184212"/>
    </source>
</evidence>
<protein>
    <submittedName>
        <fullName evidence="3">Peroxiredoxin</fullName>
    </submittedName>
</protein>
<dbReference type="RefSeq" id="WP_143165181.1">
    <property type="nucleotide sequence ID" value="NZ_FQWQ01000006.1"/>
</dbReference>
<feature type="signal peptide" evidence="1">
    <location>
        <begin position="1"/>
        <end position="17"/>
    </location>
</feature>
<dbReference type="EMBL" id="FQWQ01000006">
    <property type="protein sequence ID" value="SHH99528.1"/>
    <property type="molecule type" value="Genomic_DNA"/>
</dbReference>
<dbReference type="Gene3D" id="3.40.30.10">
    <property type="entry name" value="Glutaredoxin"/>
    <property type="match status" value="1"/>
</dbReference>
<dbReference type="InterPro" id="IPR036249">
    <property type="entry name" value="Thioredoxin-like_sf"/>
</dbReference>
<dbReference type="AlphaFoldDB" id="A0A1M5XJ01"/>
<dbReference type="GO" id="GO:0016491">
    <property type="term" value="F:oxidoreductase activity"/>
    <property type="evidence" value="ECO:0007669"/>
    <property type="project" value="InterPro"/>
</dbReference>
<dbReference type="GO" id="GO:0016209">
    <property type="term" value="F:antioxidant activity"/>
    <property type="evidence" value="ECO:0007669"/>
    <property type="project" value="InterPro"/>
</dbReference>
<keyword evidence="1" id="KW-0732">Signal</keyword>
<evidence type="ECO:0000259" key="2">
    <source>
        <dbReference type="PROSITE" id="PS51352"/>
    </source>
</evidence>